<evidence type="ECO:0000313" key="4">
    <source>
        <dbReference type="Proteomes" id="UP000031512"/>
    </source>
</evidence>
<dbReference type="InterPro" id="IPR007480">
    <property type="entry name" value="DUF529"/>
</dbReference>
<dbReference type="Pfam" id="PF04385">
    <property type="entry name" value="FAINT"/>
    <property type="match status" value="4"/>
</dbReference>
<organism evidence="3 4">
    <name type="scientific">Theileria equi strain WA</name>
    <dbReference type="NCBI Taxonomy" id="1537102"/>
    <lineage>
        <taxon>Eukaryota</taxon>
        <taxon>Sar</taxon>
        <taxon>Alveolata</taxon>
        <taxon>Apicomplexa</taxon>
        <taxon>Aconoidasida</taxon>
        <taxon>Piroplasmida</taxon>
        <taxon>Theileriidae</taxon>
        <taxon>Theileria</taxon>
    </lineage>
</organism>
<reference evidence="3 4" key="1">
    <citation type="journal article" date="2012" name="BMC Genomics">
        <title>Comparative genomic analysis and phylogenetic position of Theileria equi.</title>
        <authorList>
            <person name="Kappmeyer L.S."/>
            <person name="Thiagarajan M."/>
            <person name="Herndon D.R."/>
            <person name="Ramsay J.D."/>
            <person name="Caler E."/>
            <person name="Djikeng A."/>
            <person name="Gillespie J.J."/>
            <person name="Lau A.O."/>
            <person name="Roalson E.H."/>
            <person name="Silva J.C."/>
            <person name="Silva M.G."/>
            <person name="Suarez C.E."/>
            <person name="Ueti M.W."/>
            <person name="Nene V.M."/>
            <person name="Mealey R.H."/>
            <person name="Knowles D.P."/>
            <person name="Brayton K.A."/>
        </authorList>
    </citation>
    <scope>NUCLEOTIDE SEQUENCE [LARGE SCALE GENOMIC DNA]</scope>
    <source>
        <strain evidence="3 4">WA</strain>
    </source>
</reference>
<feature type="compositionally biased region" description="Low complexity" evidence="1">
    <location>
        <begin position="1187"/>
        <end position="1218"/>
    </location>
</feature>
<feature type="chain" id="PRO_5003952474" description="Signal peptide containing protein" evidence="2">
    <location>
        <begin position="21"/>
        <end position="1240"/>
    </location>
</feature>
<dbReference type="GeneID" id="15804971"/>
<accession>L1LBE1</accession>
<feature type="compositionally biased region" description="Basic and acidic residues" evidence="1">
    <location>
        <begin position="340"/>
        <end position="349"/>
    </location>
</feature>
<feature type="signal peptide" evidence="2">
    <location>
        <begin position="1"/>
        <end position="20"/>
    </location>
</feature>
<dbReference type="RefSeq" id="XP_004832041.1">
    <property type="nucleotide sequence ID" value="XM_004831984.1"/>
</dbReference>
<feature type="compositionally biased region" description="Polar residues" evidence="1">
    <location>
        <begin position="1104"/>
        <end position="1119"/>
    </location>
</feature>
<keyword evidence="4" id="KW-1185">Reference proteome</keyword>
<proteinExistence type="predicted"/>
<feature type="compositionally biased region" description="Polar residues" evidence="1">
    <location>
        <begin position="1025"/>
        <end position="1035"/>
    </location>
</feature>
<name>L1LBE1_THEEQ</name>
<dbReference type="EMBL" id="ACOU01000007">
    <property type="protein sequence ID" value="EKX72589.1"/>
    <property type="molecule type" value="Genomic_DNA"/>
</dbReference>
<evidence type="ECO:0008006" key="5">
    <source>
        <dbReference type="Google" id="ProtNLM"/>
    </source>
</evidence>
<dbReference type="AlphaFoldDB" id="L1LBE1"/>
<dbReference type="Proteomes" id="UP000031512">
    <property type="component" value="Unassembled WGS sequence"/>
</dbReference>
<feature type="region of interest" description="Disordered" evidence="1">
    <location>
        <begin position="273"/>
        <end position="361"/>
    </location>
</feature>
<dbReference type="KEGG" id="beq:BEWA_050570"/>
<feature type="compositionally biased region" description="Low complexity" evidence="1">
    <location>
        <begin position="323"/>
        <end position="336"/>
    </location>
</feature>
<feature type="compositionally biased region" description="Polar residues" evidence="1">
    <location>
        <begin position="936"/>
        <end position="967"/>
    </location>
</feature>
<feature type="region of interest" description="Disordered" evidence="1">
    <location>
        <begin position="936"/>
        <end position="1240"/>
    </location>
</feature>
<sequence>MRIFALVYLVAILGFHKVQCDGLSMDDQSLSMEGTSQGNDYGPLVPQPENQGVGQERSEASGLALDVVNLDSSNFTLFECNDNGNEIIFVIPRNDVSVDMVVCGETTIWTPGEDEEFEYAKLFLKDGEPRIVFIAKSKDSTATGRWYARNGDVWENCKDTYQEKIKAIREEIPRTNSFILNLEEDKDTEECTIFDAKLIGAPMRLYFAKPEYSAEEVMYNRTSIWKGSKDELCTACDLYFNKGELSFLILSVKENDVIRYEYFETRGKEWKTMTSEEFNNRRKEAQTTHGNFDVQEESAKKEKKRSKRNALGQLFSRNKEQESTYSQSHKQSSSQEENAESERSQEGEHATVSSGQDGIILDLSQPDETKLDVYAETKSEVTVKAYTPKDWLHISSVMDAGATVWKSSGDEKCTFVESYAKGGVELLYLETSGGTMSKYFEKVDGQWNEIDEELFYEKARTFIGESGKDASLDLASPSRLLCKSFEYSFAGNAIRLIVPNKGVTVSKLLNGTEEVYTLSSEEEFDHTKVYLNKDGKPELASVTLKTSSGVSHKAYSKNGGGWTFCADSETKMKGLRTSATFKSNFTMDISSVTSTKECTVFEVYLLGVTTRHFYPKPGYVSIKVKDGDKRLWTFINPSDACLFCFIYKRDNKEVLEMAVVNGILRRWKFFERVDGNEWKKVDKGKFLGKLKEIREPENPVSIFASKVDLTLFNVVGSVEENVKVLKLTVKYGVKATELKYDDKEVWSGKARLSKSSSVVEALLYFDENAPVLVAIRAVKGGKESTVYRYYDGSKWKDDKEDDHKNKLETLKEGLKPTTTSSSSSSIALDLANPDQSKVLVYDRSGNGIKSKNYSPKDGHHISSVVDGGMSIWNATGDERCTLVKLSTRGDSSLLLMSLESAKKCFEKVNGAWNEVDETQFDKMEEMKGGVIVEASQDNTSSESIQSQSGQTNQQESYDTQTSSQSVNIPEDQDPMTDNSEGNDTVDADSSITPDDTVREASEGEVESKKEDDREYKEPISVTEDLIQNSEKSMPSENAALEEANYMSSDQNPVDPSKLDENGAGSSESSTDGQSNEVSTDGFSDRAKEMMEGEQEIPEVKLQTVEDNNTTGVSDSTSSTQEDKKQSGVSDTQSSEGSVNEPQNGSTVESTNPFEPSKPDDELKGEEELPEASESTPGIMDKIKNFKSSAISSVFSSNKNQESNNTADSSNDSKNSSKQSKLKKTFSGLGNKAKNIMNSKQ</sequence>
<gene>
    <name evidence="3" type="ORF">BEWA_050570</name>
</gene>
<evidence type="ECO:0000256" key="2">
    <source>
        <dbReference type="SAM" id="SignalP"/>
    </source>
</evidence>
<dbReference type="VEuPathDB" id="PiroplasmaDB:BEWA_050570"/>
<feature type="compositionally biased region" description="Basic and acidic residues" evidence="1">
    <location>
        <begin position="995"/>
        <end position="1017"/>
    </location>
</feature>
<feature type="compositionally biased region" description="Polar residues" evidence="1">
    <location>
        <begin position="1126"/>
        <end position="1153"/>
    </location>
</feature>
<comment type="caution">
    <text evidence="3">The sequence shown here is derived from an EMBL/GenBank/DDBJ whole genome shotgun (WGS) entry which is preliminary data.</text>
</comment>
<feature type="compositionally biased region" description="Polar residues" evidence="1">
    <location>
        <begin position="975"/>
        <end position="993"/>
    </location>
</feature>
<feature type="compositionally biased region" description="Polar residues" evidence="1">
    <location>
        <begin position="29"/>
        <end position="39"/>
    </location>
</feature>
<protein>
    <recommendedName>
        <fullName evidence="5">Signal peptide containing protein</fullName>
    </recommendedName>
</protein>
<feature type="region of interest" description="Disordered" evidence="1">
    <location>
        <begin position="29"/>
        <end position="58"/>
    </location>
</feature>
<evidence type="ECO:0000256" key="1">
    <source>
        <dbReference type="SAM" id="MobiDB-lite"/>
    </source>
</evidence>
<evidence type="ECO:0000313" key="3">
    <source>
        <dbReference type="EMBL" id="EKX72589.1"/>
    </source>
</evidence>
<keyword evidence="2" id="KW-0732">Signal</keyword>
<feature type="compositionally biased region" description="Polar residues" evidence="1">
    <location>
        <begin position="1063"/>
        <end position="1081"/>
    </location>
</feature>